<feature type="compositionally biased region" description="Basic and acidic residues" evidence="1">
    <location>
        <begin position="297"/>
        <end position="319"/>
    </location>
</feature>
<feature type="compositionally biased region" description="Polar residues" evidence="1">
    <location>
        <begin position="966"/>
        <end position="981"/>
    </location>
</feature>
<keyword evidence="2" id="KW-0472">Membrane</keyword>
<feature type="region of interest" description="Disordered" evidence="1">
    <location>
        <begin position="615"/>
        <end position="715"/>
    </location>
</feature>
<feature type="compositionally biased region" description="Low complexity" evidence="1">
    <location>
        <begin position="728"/>
        <end position="741"/>
    </location>
</feature>
<feature type="compositionally biased region" description="Basic and acidic residues" evidence="1">
    <location>
        <begin position="230"/>
        <end position="239"/>
    </location>
</feature>
<feature type="region of interest" description="Disordered" evidence="1">
    <location>
        <begin position="57"/>
        <end position="461"/>
    </location>
</feature>
<evidence type="ECO:0000313" key="3">
    <source>
        <dbReference type="EMBL" id="KAF8444673.1"/>
    </source>
</evidence>
<feature type="compositionally biased region" description="Basic and acidic residues" evidence="1">
    <location>
        <begin position="27"/>
        <end position="37"/>
    </location>
</feature>
<accession>A0AAD4GHS7</accession>
<sequence length="1270" mass="139641">MEITPVVDRNRGQRRAPRRSLSDEEAEKPKAGRRADPSFRLSTALTFDALRARLASSRSQLMGQNPPEALYDPSTTASESQAHPKTSNSTRVDPQVNSLTPYPSFQMSAQLASQSNLLEQDSEMQRAMGDVLNSENEASTSAPNVAQTNPAPSDSLPSSSLRGSKNDSKLEPRRSSYEFDPSTTSSAVNEAVDRVHPSQQEERTHQRERVWNRPRLPSGSSTPEMHHRHSQESHRRLSQEFRSPSHSKSFSHEPVMSQSSAAQPVHRRVERRSSLASLRSFDDDHSSRHSSIGSQADYRERVSELDRERNYEREREWNKRHSPSRPSSSLSTNSNHSFTHSHSHPPRSPSAIPYLTPTHASLQRKSSRTSLRSDSPASLASSCDSLKEREEEEKEETIHKRERNWNSPRPHWLSSKSPSAPLHKTRHNSLRASSSLTHLGDSNRHEDVSRVSPKPQSVLPKVDSLFATSPALLHKSGDRSHSGLEKGAVSNNQLVQSKNPSPGKSPGAVSKFGFGWNFDRSPLPPLELDDSAGHRKNTSSPVVASHIPVRSRMKGFSSVVHAASDMSLTNIVGDESISGQDYQNTVGEVVEPYSHREPPAAKNSWSQEDMVLGNDEESIGDVPPQSTTPKSRPPNLILEEVQADTDTEVLTSPVPQGSPLLGTSASNEASLQKLNDPPRVRTPDSSSQEPLVSATPPGTPPSASPGSRFPPSETSFSLALVTPPRQTSFSSSISAFPSSPHDLPDLPGPPSSDDDVLGGTPTKDRRVVTSSNFTLTKTPKPPGAWAATPLPPKFDRRSPSPADFFPLESTPPAFTSTPLPRANSYPHTRTDTATDDPSEDGLLTPVGTLSRARSLPLRTPAPPGAWVATPGQSALLSNGAEQSQYGSIGRRKGLLKVRFDVAESETSATEGHPNSPLTAIRLTNPELPLPKLDTDQRADNDAEVVVNGVPQSTQTSTAPHRPVTPDQPTTPTSRESGSSPRSLRKSPSVRLVDAYGRKRVDEEGIAKPLIALPNGHADAERKAPPTPRHSLLRVVDAMGREVDDTMEVSDASRGGANRSFETDVSVISDDTPIGHAEALARMRKTLRDLAESLSETDRSEDLELNSGHLEQLEEVSKAARFARNQLAENLQLETAKQHDLQHTSKFSAWTRGILPVTTKKSWSTTIIYCGVIIQLLLVLAMWRYAHVEARHLFYTTYYDPLYPEFTPLQENSCFSGTISTSRSWTMVDSYEIIRREGWRSVRKEILRAMRHIGDQAWELWGENAHFEKPT</sequence>
<feature type="compositionally biased region" description="Polar residues" evidence="1">
    <location>
        <begin position="648"/>
        <end position="673"/>
    </location>
</feature>
<evidence type="ECO:0000313" key="4">
    <source>
        <dbReference type="Proteomes" id="UP001194468"/>
    </source>
</evidence>
<reference evidence="3" key="1">
    <citation type="submission" date="2019-10" db="EMBL/GenBank/DDBJ databases">
        <authorList>
            <consortium name="DOE Joint Genome Institute"/>
            <person name="Kuo A."/>
            <person name="Miyauchi S."/>
            <person name="Kiss E."/>
            <person name="Drula E."/>
            <person name="Kohler A."/>
            <person name="Sanchez-Garcia M."/>
            <person name="Andreopoulos B."/>
            <person name="Barry K.W."/>
            <person name="Bonito G."/>
            <person name="Buee M."/>
            <person name="Carver A."/>
            <person name="Chen C."/>
            <person name="Cichocki N."/>
            <person name="Clum A."/>
            <person name="Culley D."/>
            <person name="Crous P.W."/>
            <person name="Fauchery L."/>
            <person name="Girlanda M."/>
            <person name="Hayes R."/>
            <person name="Keri Z."/>
            <person name="LaButti K."/>
            <person name="Lipzen A."/>
            <person name="Lombard V."/>
            <person name="Magnuson J."/>
            <person name="Maillard F."/>
            <person name="Morin E."/>
            <person name="Murat C."/>
            <person name="Nolan M."/>
            <person name="Ohm R."/>
            <person name="Pangilinan J."/>
            <person name="Pereira M."/>
            <person name="Perotto S."/>
            <person name="Peter M."/>
            <person name="Riley R."/>
            <person name="Sitrit Y."/>
            <person name="Stielow B."/>
            <person name="Szollosi G."/>
            <person name="Zifcakova L."/>
            <person name="Stursova M."/>
            <person name="Spatafora J.W."/>
            <person name="Tedersoo L."/>
            <person name="Vaario L.-M."/>
            <person name="Yamada A."/>
            <person name="Yan M."/>
            <person name="Wang P."/>
            <person name="Xu J."/>
            <person name="Bruns T."/>
            <person name="Baldrian P."/>
            <person name="Vilgalys R."/>
            <person name="Henrissat B."/>
            <person name="Grigoriev I.V."/>
            <person name="Hibbett D."/>
            <person name="Nagy L.G."/>
            <person name="Martin F.M."/>
        </authorList>
    </citation>
    <scope>NUCLEOTIDE SEQUENCE</scope>
    <source>
        <strain evidence="3">BED1</strain>
    </source>
</reference>
<feature type="transmembrane region" description="Helical" evidence="2">
    <location>
        <begin position="1162"/>
        <end position="1182"/>
    </location>
</feature>
<feature type="compositionally biased region" description="Basic and acidic residues" evidence="1">
    <location>
        <begin position="164"/>
        <end position="177"/>
    </location>
</feature>
<dbReference type="AlphaFoldDB" id="A0AAD4GHS7"/>
<evidence type="ECO:0000256" key="2">
    <source>
        <dbReference type="SAM" id="Phobius"/>
    </source>
</evidence>
<keyword evidence="2" id="KW-0812">Transmembrane</keyword>
<organism evidence="3 4">
    <name type="scientific">Boletus edulis BED1</name>
    <dbReference type="NCBI Taxonomy" id="1328754"/>
    <lineage>
        <taxon>Eukaryota</taxon>
        <taxon>Fungi</taxon>
        <taxon>Dikarya</taxon>
        <taxon>Basidiomycota</taxon>
        <taxon>Agaricomycotina</taxon>
        <taxon>Agaricomycetes</taxon>
        <taxon>Agaricomycetidae</taxon>
        <taxon>Boletales</taxon>
        <taxon>Boletineae</taxon>
        <taxon>Boletaceae</taxon>
        <taxon>Boletoideae</taxon>
        <taxon>Boletus</taxon>
    </lineage>
</organism>
<dbReference type="EMBL" id="WHUW01000006">
    <property type="protein sequence ID" value="KAF8444673.1"/>
    <property type="molecule type" value="Genomic_DNA"/>
</dbReference>
<protein>
    <submittedName>
        <fullName evidence="3">Uncharacterized protein</fullName>
    </submittedName>
</protein>
<comment type="caution">
    <text evidence="3">The sequence shown here is derived from an EMBL/GenBank/DDBJ whole genome shotgun (WGS) entry which is preliminary data.</text>
</comment>
<feature type="compositionally biased region" description="Basic and acidic residues" evidence="1">
    <location>
        <begin position="191"/>
        <end position="211"/>
    </location>
</feature>
<feature type="compositionally biased region" description="Polar residues" evidence="1">
    <location>
        <begin position="768"/>
        <end position="777"/>
    </location>
</feature>
<feature type="compositionally biased region" description="Low complexity" evidence="1">
    <location>
        <begin position="152"/>
        <end position="161"/>
    </location>
</feature>
<evidence type="ECO:0000256" key="1">
    <source>
        <dbReference type="SAM" id="MobiDB-lite"/>
    </source>
</evidence>
<keyword evidence="4" id="KW-1185">Reference proteome</keyword>
<feature type="region of interest" description="Disordered" evidence="1">
    <location>
        <begin position="950"/>
        <end position="990"/>
    </location>
</feature>
<proteinExistence type="predicted"/>
<feature type="compositionally biased region" description="Polar residues" evidence="1">
    <location>
        <begin position="73"/>
        <end position="119"/>
    </location>
</feature>
<keyword evidence="2" id="KW-1133">Transmembrane helix</keyword>
<feature type="compositionally biased region" description="Polar residues" evidence="1">
    <location>
        <begin position="133"/>
        <end position="151"/>
    </location>
</feature>
<dbReference type="Proteomes" id="UP001194468">
    <property type="component" value="Unassembled WGS sequence"/>
</dbReference>
<feature type="compositionally biased region" description="Low complexity" evidence="1">
    <location>
        <begin position="324"/>
        <end position="338"/>
    </location>
</feature>
<reference evidence="3" key="2">
    <citation type="journal article" date="2020" name="Nat. Commun.">
        <title>Large-scale genome sequencing of mycorrhizal fungi provides insights into the early evolution of symbiotic traits.</title>
        <authorList>
            <person name="Miyauchi S."/>
            <person name="Kiss E."/>
            <person name="Kuo A."/>
            <person name="Drula E."/>
            <person name="Kohler A."/>
            <person name="Sanchez-Garcia M."/>
            <person name="Morin E."/>
            <person name="Andreopoulos B."/>
            <person name="Barry K.W."/>
            <person name="Bonito G."/>
            <person name="Buee M."/>
            <person name="Carver A."/>
            <person name="Chen C."/>
            <person name="Cichocki N."/>
            <person name="Clum A."/>
            <person name="Culley D."/>
            <person name="Crous P.W."/>
            <person name="Fauchery L."/>
            <person name="Girlanda M."/>
            <person name="Hayes R.D."/>
            <person name="Keri Z."/>
            <person name="LaButti K."/>
            <person name="Lipzen A."/>
            <person name="Lombard V."/>
            <person name="Magnuson J."/>
            <person name="Maillard F."/>
            <person name="Murat C."/>
            <person name="Nolan M."/>
            <person name="Ohm R.A."/>
            <person name="Pangilinan J."/>
            <person name="Pereira M.F."/>
            <person name="Perotto S."/>
            <person name="Peter M."/>
            <person name="Pfister S."/>
            <person name="Riley R."/>
            <person name="Sitrit Y."/>
            <person name="Stielow J.B."/>
            <person name="Szollosi G."/>
            <person name="Zifcakova L."/>
            <person name="Stursova M."/>
            <person name="Spatafora J.W."/>
            <person name="Tedersoo L."/>
            <person name="Vaario L.M."/>
            <person name="Yamada A."/>
            <person name="Yan M."/>
            <person name="Wang P."/>
            <person name="Xu J."/>
            <person name="Bruns T."/>
            <person name="Baldrian P."/>
            <person name="Vilgalys R."/>
            <person name="Dunand C."/>
            <person name="Henrissat B."/>
            <person name="Grigoriev I.V."/>
            <person name="Hibbett D."/>
            <person name="Nagy L.G."/>
            <person name="Martin F.M."/>
        </authorList>
    </citation>
    <scope>NUCLEOTIDE SEQUENCE</scope>
    <source>
        <strain evidence="3">BED1</strain>
    </source>
</reference>
<feature type="region of interest" description="Disordered" evidence="1">
    <location>
        <begin position="1"/>
        <end position="39"/>
    </location>
</feature>
<feature type="region of interest" description="Disordered" evidence="1">
    <location>
        <begin position="727"/>
        <end position="842"/>
    </location>
</feature>
<feature type="compositionally biased region" description="Polar residues" evidence="1">
    <location>
        <begin position="358"/>
        <end position="384"/>
    </location>
</feature>
<name>A0AAD4GHS7_BOLED</name>
<gene>
    <name evidence="3" type="ORF">L210DRAFT_3530472</name>
</gene>